<evidence type="ECO:0000313" key="2">
    <source>
        <dbReference type="EMBL" id="UYQ73447.1"/>
    </source>
</evidence>
<sequence>MSDSEPTPAGELVHVRIEERAYQIWEDEGCPTGCELDHWLRAESETTEAVPELEMAEGAGSKKKS</sequence>
<protein>
    <submittedName>
        <fullName evidence="2">DUF2934 domain-containing protein</fullName>
    </submittedName>
</protein>
<reference evidence="2" key="1">
    <citation type="submission" date="2022-10" db="EMBL/GenBank/DDBJ databases">
        <title>YIM 151497 complete genome.</title>
        <authorList>
            <person name="Chen X."/>
        </authorList>
    </citation>
    <scope>NUCLEOTIDE SEQUENCE</scope>
    <source>
        <strain evidence="2">YIM 151497</strain>
    </source>
</reference>
<proteinExistence type="predicted"/>
<evidence type="ECO:0000313" key="3">
    <source>
        <dbReference type="Proteomes" id="UP001163882"/>
    </source>
</evidence>
<dbReference type="EMBL" id="CP107716">
    <property type="protein sequence ID" value="UYQ73447.1"/>
    <property type="molecule type" value="Genomic_DNA"/>
</dbReference>
<dbReference type="Pfam" id="PF11154">
    <property type="entry name" value="DUF2934"/>
    <property type="match status" value="1"/>
</dbReference>
<feature type="region of interest" description="Disordered" evidence="1">
    <location>
        <begin position="45"/>
        <end position="65"/>
    </location>
</feature>
<evidence type="ECO:0000256" key="1">
    <source>
        <dbReference type="SAM" id="MobiDB-lite"/>
    </source>
</evidence>
<accession>A0ABY6IVZ1</accession>
<gene>
    <name evidence="2" type="ORF">OF122_06720</name>
</gene>
<organism evidence="2 3">
    <name type="scientific">Pelagibacterium flavum</name>
    <dbReference type="NCBI Taxonomy" id="2984530"/>
    <lineage>
        <taxon>Bacteria</taxon>
        <taxon>Pseudomonadati</taxon>
        <taxon>Pseudomonadota</taxon>
        <taxon>Alphaproteobacteria</taxon>
        <taxon>Hyphomicrobiales</taxon>
        <taxon>Devosiaceae</taxon>
        <taxon>Pelagibacterium</taxon>
    </lineage>
</organism>
<dbReference type="Proteomes" id="UP001163882">
    <property type="component" value="Chromosome"/>
</dbReference>
<dbReference type="InterPro" id="IPR021327">
    <property type="entry name" value="DUF2934"/>
</dbReference>
<name>A0ABY6IVZ1_9HYPH</name>
<dbReference type="RefSeq" id="WP_264227032.1">
    <property type="nucleotide sequence ID" value="NZ_CP107716.1"/>
</dbReference>
<keyword evidence="3" id="KW-1185">Reference proteome</keyword>